<accession>A0A6J7LL40</accession>
<keyword evidence="1" id="KW-0472">Membrane</keyword>
<keyword evidence="1" id="KW-1133">Transmembrane helix</keyword>
<name>A0A6J7LL40_9ZZZZ</name>
<gene>
    <name evidence="2" type="ORF">UFOPK3772_02808</name>
</gene>
<sequence length="102" mass="10522">MQHNWSMADDDIERLLRDVAGVTGSGQPAPLPTNASPPARTGSIRGRLGFAIVAGAVLGVGGWFVGLILPFLGAGSMGFGAAFGAFVTAMIAGAPRWLGRWR</sequence>
<evidence type="ECO:0000256" key="1">
    <source>
        <dbReference type="SAM" id="Phobius"/>
    </source>
</evidence>
<feature type="transmembrane region" description="Helical" evidence="1">
    <location>
        <begin position="78"/>
        <end position="98"/>
    </location>
</feature>
<dbReference type="AlphaFoldDB" id="A0A6J7LL40"/>
<dbReference type="EMBL" id="CAFBNE010000124">
    <property type="protein sequence ID" value="CAB4966499.1"/>
    <property type="molecule type" value="Genomic_DNA"/>
</dbReference>
<evidence type="ECO:0000313" key="2">
    <source>
        <dbReference type="EMBL" id="CAB4966499.1"/>
    </source>
</evidence>
<protein>
    <submittedName>
        <fullName evidence="2">Unannotated protein</fullName>
    </submittedName>
</protein>
<reference evidence="2" key="1">
    <citation type="submission" date="2020-05" db="EMBL/GenBank/DDBJ databases">
        <authorList>
            <person name="Chiriac C."/>
            <person name="Salcher M."/>
            <person name="Ghai R."/>
            <person name="Kavagutti S V."/>
        </authorList>
    </citation>
    <scope>NUCLEOTIDE SEQUENCE</scope>
</reference>
<organism evidence="2">
    <name type="scientific">freshwater metagenome</name>
    <dbReference type="NCBI Taxonomy" id="449393"/>
    <lineage>
        <taxon>unclassified sequences</taxon>
        <taxon>metagenomes</taxon>
        <taxon>ecological metagenomes</taxon>
    </lineage>
</organism>
<keyword evidence="1" id="KW-0812">Transmembrane</keyword>
<proteinExistence type="predicted"/>
<feature type="transmembrane region" description="Helical" evidence="1">
    <location>
        <begin position="48"/>
        <end position="72"/>
    </location>
</feature>